<feature type="domain" description="VWFD" evidence="8">
    <location>
        <begin position="1687"/>
        <end position="1863"/>
    </location>
</feature>
<dbReference type="SMART" id="SM00832">
    <property type="entry name" value="C8"/>
    <property type="match status" value="1"/>
</dbReference>
<evidence type="ECO:0000256" key="4">
    <source>
        <dbReference type="ARBA" id="ARBA00022737"/>
    </source>
</evidence>
<evidence type="ECO:0000256" key="3">
    <source>
        <dbReference type="ARBA" id="ARBA00022729"/>
    </source>
</evidence>
<dbReference type="CDD" id="cd19941">
    <property type="entry name" value="TIL"/>
    <property type="match status" value="1"/>
</dbReference>
<name>A0AAV9RCW6_9TELE</name>
<evidence type="ECO:0000313" key="10">
    <source>
        <dbReference type="Proteomes" id="UP001311232"/>
    </source>
</evidence>
<dbReference type="SUPFAM" id="SSF57603">
    <property type="entry name" value="FnI-like domain"/>
    <property type="match status" value="23"/>
</dbReference>
<feature type="domain" description="VWFC" evidence="7">
    <location>
        <begin position="430"/>
        <end position="488"/>
    </location>
</feature>
<feature type="domain" description="VWFC" evidence="7">
    <location>
        <begin position="1193"/>
        <end position="1250"/>
    </location>
</feature>
<dbReference type="PANTHER" id="PTHR46698">
    <property type="entry name" value="CROSSVEINLESS 2"/>
    <property type="match status" value="1"/>
</dbReference>
<keyword evidence="5" id="KW-1015">Disulfide bond</keyword>
<dbReference type="PROSITE" id="PS50184">
    <property type="entry name" value="VWFC_2"/>
    <property type="match status" value="18"/>
</dbReference>
<dbReference type="EMBL" id="JAHHUM010002060">
    <property type="protein sequence ID" value="KAK5606600.1"/>
    <property type="molecule type" value="Genomic_DNA"/>
</dbReference>
<feature type="domain" description="VWFC" evidence="7">
    <location>
        <begin position="1133"/>
        <end position="1192"/>
    </location>
</feature>
<evidence type="ECO:0000256" key="2">
    <source>
        <dbReference type="ARBA" id="ARBA00022525"/>
    </source>
</evidence>
<feature type="domain" description="VWFC" evidence="7">
    <location>
        <begin position="371"/>
        <end position="430"/>
    </location>
</feature>
<dbReference type="Gene3D" id="6.20.200.20">
    <property type="match status" value="16"/>
</dbReference>
<feature type="domain" description="VWFC" evidence="7">
    <location>
        <begin position="961"/>
        <end position="1019"/>
    </location>
</feature>
<reference evidence="9 10" key="1">
    <citation type="submission" date="2021-06" db="EMBL/GenBank/DDBJ databases">
        <authorList>
            <person name="Palmer J.M."/>
        </authorList>
    </citation>
    <scope>NUCLEOTIDE SEQUENCE [LARGE SCALE GENOMIC DNA]</scope>
    <source>
        <strain evidence="9 10">MEX-2019</strain>
        <tissue evidence="9">Muscle</tissue>
    </source>
</reference>
<evidence type="ECO:0000256" key="6">
    <source>
        <dbReference type="SAM" id="MobiDB-lite"/>
    </source>
</evidence>
<dbReference type="GO" id="GO:0005576">
    <property type="term" value="C:extracellular region"/>
    <property type="evidence" value="ECO:0007669"/>
    <property type="project" value="UniProtKB-SubCell"/>
</dbReference>
<dbReference type="SMART" id="SM00216">
    <property type="entry name" value="VWD"/>
    <property type="match status" value="1"/>
</dbReference>
<dbReference type="Pfam" id="PF00094">
    <property type="entry name" value="VWD"/>
    <property type="match status" value="1"/>
</dbReference>
<evidence type="ECO:0000259" key="7">
    <source>
        <dbReference type="PROSITE" id="PS50184"/>
    </source>
</evidence>
<dbReference type="PROSITE" id="PS51233">
    <property type="entry name" value="VWFD"/>
    <property type="match status" value="1"/>
</dbReference>
<sequence length="2024" mass="221347">MHGHSAPKRENAIDLLAALNLSQQRSGVSRLHSPNGVIYKIRPTAAYLILPQEYSSFLHSNFQGSIGVHLVGRQASGSSATLFSLSSVSSPILQIISSSVNKSMHLDCHSAEESLASFHFPMRNPVSGGQWAKLAVSLEPDRLVFYADCQEAFVIEIKNEKRINLDVPHDVVIALGSTPGIKGSKFNGYLRMAKLSLKAYVRRPWSCDNITDNLPLSHYKDTHGPNFLADPSQMFHHDASPSKQETNHRPQEQTDYYPRDIHGDQQQRAAELGPPESPHGVKSVSQKQTTDRMEKLEKRLEELAHMLGMVKAQNMDLQSRVKYLESCECVRRQCVWEGREMEEGQRWQTDPNTLCLCSSGKVTCQSSSRNKGCTHSAVGYDHGAKWRSAENACDVCSCLEGHVRCEREQCSTPCEYPAAPPPNTCCPVCQGCGVNGHDFPFGAVIPTGDPCQECTCENGNVVCSPLRCPTLSCRSPVHHAGECCPRCEECEFESEVYVNGQRFPSVSDPCLLCHCSEGEVSCERMEASCPTPHCSHPAKKKGECCPTCKKCEFDRTVYADGTLFVPAGSEPCLQCRCKAGNVVCSKEKCSPVQCSKPVIDPHLCCPVCKACVLEGVEYENGSSWQPEGPCSSCTCVNGETLCTHMQCPPTECLHPSKITGSCCKICDSCTYNHRVYSNGQRFTTPDQPCHICTCLHGSIQCERQTCPPLNCTNSYTPPGECCPKCPDCSFENRVFINGEAFPNPVSVCEECTCKSGRIDCHQMHCPHPRCNAPLPGTCCQNNCNGCSYAGKEYPNGQDFPHPTDQCRTCSCINGNVQCLMKRCSPLQCSSPNIIPGHCCPQCPDPLSDCMLEQRPFRHTEHFYHPTDSCRTCVCNNGTVRCQHKPCPFAQCSHPITQDCCRTCEGCLYQGRERVNGETWDNPSDPCGYCVCHEGSVQCERKLCPPSNCNHPVPTECCMSCDGCTFHGQKYPDGVEFADDKDPCGVCYCYGGDITCTKLPCYEDCSHPYKPAGQCCGECCFYNSVVLVNGQSMADPGNPCSECTCQSGSVRCLKKPCPAALCSYPVTNPCGCPVCEGCHFQGVTYSDEQIFPGGEQGCQDCTCSRGEVLCTTRKCPSAPCAHPALDDCACRVCDGCNFNGRDCYNGERFPHPEDHCQICSCLNGGVVCAKTSCPSIACRHPLTPPGKCCPVCTGRCFHQGAEHQSGSTFMSPSDPCSTCSCLNEMVTCQRRPCPVQCLHPIPYDTCCPVCDSCLYEGVVHTHGHTFPSLSNPCEHCTCVRGTVSCVPLICPSTPCDHPVTKPGQCCPECTVCVLNGHKYNDGQTWSLSSNYCSTCTCQKGKVQCAPLECPKMLCPNLVTDPGFCCPHCRGCVYRGQEHAEGSSWFADSSHCMTCMCVNGVTTCSEVRCVSPCVDFIMVSGECCPVCADCTFEGRVYSSGDSFHPANDPCQICTCEMMPDGNQYLKCYRKQCPSLVDCPKSKILFPGPDSCCPVCAQPLANCTSTLIGNEMLAQDDPCFTCQCKDLTWTCLQQPCPVLSCPHDEHFTPPDSCCPVCKECVIEGKDKRVASGTSWKDSHDDCVTCTCNLGHIECSIEECPPAVCANWQAQVKLPGKCCNECQDSRESCLYQGTMYHSDEQWEVDECTSCACVSGDVHCRSERCPPLTCAADEMPAVIPGLCCPHCLSSPATCITFGDPHYRTFDGRMFHFQGTCTYILAMDCKGEDFSVLVTNEDRGRKGVAWTKEVTISIRDVAVQLLQEFVVKVNEEVVTLPFLREPYIFIERQANTVLLNSNIGLKVLWRPRSHLEVSVPGSYKGRTCGLCGNFNKYPQDDLQMSTGQLTPSEAEFGNSWRMTSGNHSVSTCRSGEDVDPCKSAGYQARKGANAHCKVLKSAVFKPCHRVVPPEPWYGACVYDLCACGANADECLCDALEAYASQCREAGVILQWRSTSLCAVGCPVERGFLFDECGPPCPVTCFNVDVPLGVIESHCFKPCVPGCQCPAGLVLHNNYCIQPEKCPKIIHGSTL</sequence>
<feature type="compositionally biased region" description="Basic and acidic residues" evidence="6">
    <location>
        <begin position="235"/>
        <end position="265"/>
    </location>
</feature>
<dbReference type="InterPro" id="IPR013320">
    <property type="entry name" value="ConA-like_dom_sf"/>
</dbReference>
<feature type="domain" description="VWFC" evidence="7">
    <location>
        <begin position="1368"/>
        <end position="1426"/>
    </location>
</feature>
<feature type="region of interest" description="Disordered" evidence="6">
    <location>
        <begin position="225"/>
        <end position="293"/>
    </location>
</feature>
<dbReference type="PROSITE" id="PS01208">
    <property type="entry name" value="VWFC_1"/>
    <property type="match status" value="8"/>
</dbReference>
<evidence type="ECO:0000259" key="8">
    <source>
        <dbReference type="PROSITE" id="PS51233"/>
    </source>
</evidence>
<evidence type="ECO:0000313" key="9">
    <source>
        <dbReference type="EMBL" id="KAK5606600.1"/>
    </source>
</evidence>
<keyword evidence="4" id="KW-0677">Repeat</keyword>
<dbReference type="InterPro" id="IPR014853">
    <property type="entry name" value="VWF/SSPO/ZAN-like_Cys-rich_dom"/>
</dbReference>
<feature type="domain" description="VWFC" evidence="7">
    <location>
        <begin position="488"/>
        <end position="549"/>
    </location>
</feature>
<organism evidence="9 10">
    <name type="scientific">Crenichthys baileyi</name>
    <name type="common">White River springfish</name>
    <dbReference type="NCBI Taxonomy" id="28760"/>
    <lineage>
        <taxon>Eukaryota</taxon>
        <taxon>Metazoa</taxon>
        <taxon>Chordata</taxon>
        <taxon>Craniata</taxon>
        <taxon>Vertebrata</taxon>
        <taxon>Euteleostomi</taxon>
        <taxon>Actinopterygii</taxon>
        <taxon>Neopterygii</taxon>
        <taxon>Teleostei</taxon>
        <taxon>Neoteleostei</taxon>
        <taxon>Acanthomorphata</taxon>
        <taxon>Ovalentaria</taxon>
        <taxon>Atherinomorphae</taxon>
        <taxon>Cyprinodontiformes</taxon>
        <taxon>Goodeidae</taxon>
        <taxon>Crenichthys</taxon>
    </lineage>
</organism>
<dbReference type="SMART" id="SM00210">
    <property type="entry name" value="TSPN"/>
    <property type="match status" value="1"/>
</dbReference>
<feature type="domain" description="VWFC" evidence="7">
    <location>
        <begin position="1426"/>
        <end position="1494"/>
    </location>
</feature>
<dbReference type="InterPro" id="IPR052424">
    <property type="entry name" value="Kielin_Chordin-BMP_Reg"/>
</dbReference>
<dbReference type="Pfam" id="PF23334">
    <property type="entry name" value="VWC2L_2nd"/>
    <property type="match status" value="5"/>
</dbReference>
<comment type="subcellular location">
    <subcellularLocation>
        <location evidence="1">Secreted</location>
    </subcellularLocation>
</comment>
<feature type="domain" description="VWFC" evidence="7">
    <location>
        <begin position="1555"/>
        <end position="1619"/>
    </location>
</feature>
<feature type="domain" description="VWFC" evidence="7">
    <location>
        <begin position="667"/>
        <end position="726"/>
    </location>
</feature>
<keyword evidence="2" id="KW-0964">Secreted</keyword>
<feature type="domain" description="VWFC" evidence="7">
    <location>
        <begin position="784"/>
        <end position="843"/>
    </location>
</feature>
<evidence type="ECO:0000256" key="5">
    <source>
        <dbReference type="ARBA" id="ARBA00023157"/>
    </source>
</evidence>
<dbReference type="SMART" id="SM00214">
    <property type="entry name" value="VWC"/>
    <property type="match status" value="22"/>
</dbReference>
<comment type="caution">
    <text evidence="9">The sequence shown here is derived from an EMBL/GenBank/DDBJ whole genome shotgun (WGS) entry which is preliminary data.</text>
</comment>
<dbReference type="InterPro" id="IPR036084">
    <property type="entry name" value="Ser_inhib-like_sf"/>
</dbReference>
<feature type="domain" description="VWFC" evidence="7">
    <location>
        <begin position="609"/>
        <end position="667"/>
    </location>
</feature>
<dbReference type="SUPFAM" id="SSF49899">
    <property type="entry name" value="Concanavalin A-like lectins/glucanases"/>
    <property type="match status" value="1"/>
</dbReference>
<dbReference type="InterPro" id="IPR001846">
    <property type="entry name" value="VWF_type-D"/>
</dbReference>
<gene>
    <name evidence="9" type="ORF">CRENBAI_018139</name>
</gene>
<dbReference type="Pfam" id="PF00093">
    <property type="entry name" value="VWC"/>
    <property type="match status" value="7"/>
</dbReference>
<feature type="domain" description="VWFC" evidence="7">
    <location>
        <begin position="549"/>
        <end position="609"/>
    </location>
</feature>
<accession>A0AAV9RCW6</accession>
<keyword evidence="10" id="KW-1185">Reference proteome</keyword>
<dbReference type="Proteomes" id="UP001311232">
    <property type="component" value="Unassembled WGS sequence"/>
</dbReference>
<feature type="domain" description="VWFC" evidence="7">
    <location>
        <begin position="1309"/>
        <end position="1368"/>
    </location>
</feature>
<feature type="domain" description="VWFC" evidence="7">
    <location>
        <begin position="1623"/>
        <end position="1683"/>
    </location>
</feature>
<dbReference type="GO" id="GO:0030513">
    <property type="term" value="P:positive regulation of BMP signaling pathway"/>
    <property type="evidence" value="ECO:0007669"/>
    <property type="project" value="TreeGrafter"/>
</dbReference>
<dbReference type="PANTHER" id="PTHR46698:SF2">
    <property type="entry name" value="KIELIN_CHORDIN-LIKE PROTEIN"/>
    <property type="match status" value="1"/>
</dbReference>
<dbReference type="SMART" id="SM00215">
    <property type="entry name" value="VWC_out"/>
    <property type="match status" value="13"/>
</dbReference>
<dbReference type="Gene3D" id="2.10.70.10">
    <property type="entry name" value="Complement Module, domain 1"/>
    <property type="match status" value="5"/>
</dbReference>
<protein>
    <recommendedName>
        <fullName evidence="11">Kielin/chordin-like protein</fullName>
    </recommendedName>
</protein>
<keyword evidence="3" id="KW-0732">Signal</keyword>
<evidence type="ECO:0008006" key="11">
    <source>
        <dbReference type="Google" id="ProtNLM"/>
    </source>
</evidence>
<feature type="domain" description="VWFC" evidence="7">
    <location>
        <begin position="904"/>
        <end position="961"/>
    </location>
</feature>
<dbReference type="Gene3D" id="2.60.120.200">
    <property type="match status" value="1"/>
</dbReference>
<feature type="domain" description="VWFC" evidence="7">
    <location>
        <begin position="1491"/>
        <end position="1555"/>
    </location>
</feature>
<dbReference type="InterPro" id="IPR001007">
    <property type="entry name" value="VWF_dom"/>
</dbReference>
<proteinExistence type="predicted"/>
<evidence type="ECO:0000256" key="1">
    <source>
        <dbReference type="ARBA" id="ARBA00004613"/>
    </source>
</evidence>
<feature type="domain" description="VWFC" evidence="7">
    <location>
        <begin position="1250"/>
        <end position="1309"/>
    </location>
</feature>
<dbReference type="InterPro" id="IPR048287">
    <property type="entry name" value="TSPN-like_N"/>
</dbReference>
<dbReference type="SUPFAM" id="SSF57567">
    <property type="entry name" value="Serine protease inhibitors"/>
    <property type="match status" value="1"/>
</dbReference>